<sequence>YEDTCTQDEDCPVDAVCRRTNCYCASGLCSSKHSTHCNGRVKLDEECVAQKTASMKMDTIAAYTFLSPTLLITPLETSTSPQWPQTAQAAVICPKTGSTSPCICRPG</sequence>
<keyword evidence="2" id="KW-1185">Reference proteome</keyword>
<reference evidence="1" key="1">
    <citation type="submission" date="2023-05" db="EMBL/GenBank/DDBJ databases">
        <authorList>
            <person name="Stuckert A."/>
        </authorList>
    </citation>
    <scope>NUCLEOTIDE SEQUENCE</scope>
</reference>
<organism evidence="1 2">
    <name type="scientific">Staurois parvus</name>
    <dbReference type="NCBI Taxonomy" id="386267"/>
    <lineage>
        <taxon>Eukaryota</taxon>
        <taxon>Metazoa</taxon>
        <taxon>Chordata</taxon>
        <taxon>Craniata</taxon>
        <taxon>Vertebrata</taxon>
        <taxon>Euteleostomi</taxon>
        <taxon>Amphibia</taxon>
        <taxon>Batrachia</taxon>
        <taxon>Anura</taxon>
        <taxon>Neobatrachia</taxon>
        <taxon>Ranoidea</taxon>
        <taxon>Ranidae</taxon>
        <taxon>Staurois</taxon>
    </lineage>
</organism>
<dbReference type="EMBL" id="CATNWA010017466">
    <property type="protein sequence ID" value="CAI9600742.1"/>
    <property type="molecule type" value="Genomic_DNA"/>
</dbReference>
<dbReference type="Proteomes" id="UP001162483">
    <property type="component" value="Unassembled WGS sequence"/>
</dbReference>
<feature type="non-terminal residue" evidence="1">
    <location>
        <position position="107"/>
    </location>
</feature>
<name>A0ABN9FXS6_9NEOB</name>
<evidence type="ECO:0008006" key="3">
    <source>
        <dbReference type="Google" id="ProtNLM"/>
    </source>
</evidence>
<comment type="caution">
    <text evidence="1">The sequence shown here is derived from an EMBL/GenBank/DDBJ whole genome shotgun (WGS) entry which is preliminary data.</text>
</comment>
<evidence type="ECO:0000313" key="1">
    <source>
        <dbReference type="EMBL" id="CAI9600742.1"/>
    </source>
</evidence>
<feature type="non-terminal residue" evidence="1">
    <location>
        <position position="1"/>
    </location>
</feature>
<accession>A0ABN9FXS6</accession>
<protein>
    <recommendedName>
        <fullName evidence="3">EB domain-containing protein</fullName>
    </recommendedName>
</protein>
<gene>
    <name evidence="1" type="ORF">SPARVUS_LOCUS12823922</name>
</gene>
<evidence type="ECO:0000313" key="2">
    <source>
        <dbReference type="Proteomes" id="UP001162483"/>
    </source>
</evidence>
<proteinExistence type="predicted"/>